<evidence type="ECO:0000313" key="5">
    <source>
        <dbReference type="Proteomes" id="UP000189796"/>
    </source>
</evidence>
<evidence type="ECO:0000259" key="1">
    <source>
        <dbReference type="Pfam" id="PF01548"/>
    </source>
</evidence>
<dbReference type="NCBIfam" id="NF033542">
    <property type="entry name" value="transpos_IS110"/>
    <property type="match status" value="1"/>
</dbReference>
<evidence type="ECO:0000313" key="3">
    <source>
        <dbReference type="EMBL" id="SHH48065.1"/>
    </source>
</evidence>
<dbReference type="RefSeq" id="WP_079603660.1">
    <property type="nucleotide sequence ID" value="NZ_LT670817.1"/>
</dbReference>
<dbReference type="OrthoDB" id="5289737at2"/>
<dbReference type="GO" id="GO:0004803">
    <property type="term" value="F:transposase activity"/>
    <property type="evidence" value="ECO:0007669"/>
    <property type="project" value="InterPro"/>
</dbReference>
<dbReference type="InterPro" id="IPR002525">
    <property type="entry name" value="Transp_IS110-like_N"/>
</dbReference>
<dbReference type="PANTHER" id="PTHR33055">
    <property type="entry name" value="TRANSPOSASE FOR INSERTION SEQUENCE ELEMENT IS1111A"/>
    <property type="match status" value="1"/>
</dbReference>
<dbReference type="Pfam" id="PF01548">
    <property type="entry name" value="DEDD_Tnp_IS110"/>
    <property type="match status" value="1"/>
</dbReference>
<accession>A0A1M5TB93</accession>
<name>A0A1M5TB93_9BRAD</name>
<dbReference type="PANTHER" id="PTHR33055:SF3">
    <property type="entry name" value="PUTATIVE TRANSPOSASE FOR IS117-RELATED"/>
    <property type="match status" value="1"/>
</dbReference>
<proteinExistence type="predicted"/>
<dbReference type="GO" id="GO:0003677">
    <property type="term" value="F:DNA binding"/>
    <property type="evidence" value="ECO:0007669"/>
    <property type="project" value="InterPro"/>
</dbReference>
<dbReference type="InterPro" id="IPR003346">
    <property type="entry name" value="Transposase_20"/>
</dbReference>
<dbReference type="InterPro" id="IPR047650">
    <property type="entry name" value="Transpos_IS110"/>
</dbReference>
<reference evidence="3 5" key="1">
    <citation type="submission" date="2016-11" db="EMBL/GenBank/DDBJ databases">
        <authorList>
            <person name="Jaros S."/>
            <person name="Januszkiewicz K."/>
            <person name="Wedrychowicz H."/>
        </authorList>
    </citation>
    <scope>NUCLEOTIDE SEQUENCE [LARGE SCALE GENOMIC DNA]</scope>
    <source>
        <strain evidence="3 5">GAS138</strain>
    </source>
</reference>
<dbReference type="Proteomes" id="UP000189796">
    <property type="component" value="Chromosome I"/>
</dbReference>
<dbReference type="AlphaFoldDB" id="A0A1M5TB93"/>
<gene>
    <name evidence="3" type="ORF">SAMN05443248_4939</name>
    <name evidence="4" type="ORF">SAMN05443248_7748</name>
</gene>
<dbReference type="EMBL" id="LT670817">
    <property type="protein sequence ID" value="SHI04997.1"/>
    <property type="molecule type" value="Genomic_DNA"/>
</dbReference>
<dbReference type="Pfam" id="PF02371">
    <property type="entry name" value="Transposase_20"/>
    <property type="match status" value="1"/>
</dbReference>
<feature type="domain" description="Transposase IS110-like N-terminal" evidence="1">
    <location>
        <begin position="7"/>
        <end position="147"/>
    </location>
</feature>
<dbReference type="GO" id="GO:0006313">
    <property type="term" value="P:DNA transposition"/>
    <property type="evidence" value="ECO:0007669"/>
    <property type="project" value="InterPro"/>
</dbReference>
<organism evidence="3 5">
    <name type="scientific">Bradyrhizobium erythrophlei</name>
    <dbReference type="NCBI Taxonomy" id="1437360"/>
    <lineage>
        <taxon>Bacteria</taxon>
        <taxon>Pseudomonadati</taxon>
        <taxon>Pseudomonadota</taxon>
        <taxon>Alphaproteobacteria</taxon>
        <taxon>Hyphomicrobiales</taxon>
        <taxon>Nitrobacteraceae</taxon>
        <taxon>Bradyrhizobium</taxon>
    </lineage>
</organism>
<evidence type="ECO:0000259" key="2">
    <source>
        <dbReference type="Pfam" id="PF02371"/>
    </source>
</evidence>
<feature type="domain" description="Transposase IS116/IS110/IS902 C-terminal" evidence="2">
    <location>
        <begin position="214"/>
        <end position="290"/>
    </location>
</feature>
<dbReference type="EMBL" id="LT670817">
    <property type="protein sequence ID" value="SHH48065.1"/>
    <property type="molecule type" value="Genomic_DNA"/>
</dbReference>
<evidence type="ECO:0000313" key="4">
    <source>
        <dbReference type="EMBL" id="SHI04997.1"/>
    </source>
</evidence>
<protein>
    <submittedName>
        <fullName evidence="3">Transposase</fullName>
    </submittedName>
</protein>
<sequence>MQTITTIGLDIAKSVFQVHGVDAGGKAVVRRQLKRRYVLAFFQKLSPCLVGIEACASAHHWSRELQALGHTVRLMPPAYVKPYVKRQKNDATDAEAICEAVTRANMRFVPTKTAEQQSGLVLHRARHLFIGQQTSVINAIRAHLAEFGIVAPVGRHGVEELLNVVADPSDRRVPEMARVCLLAFGAQLRRIKEQILEFDRLIRAWHRCNEMSMRLDEAPGVGPVLATALVAAVADPKSFRSGRNFSAWIGLVPKQHSSGGKNRLGNISKQGDRYLRGLFVAGALAVIRYAKIHGTNHRPWLTALLARRPTKVVAIALANKIARMVWAMMARGESYKEPVALAR</sequence>